<gene>
    <name evidence="2" type="ORF">SAMN04515649_101331</name>
</gene>
<dbReference type="AlphaFoldDB" id="A0AB74EWF0"/>
<dbReference type="PANTHER" id="PTHR43196">
    <property type="entry name" value="SULFATE ADENYLYLTRANSFERASE SUBUNIT 2"/>
    <property type="match status" value="1"/>
</dbReference>
<dbReference type="Gene3D" id="3.40.50.620">
    <property type="entry name" value="HUPs"/>
    <property type="match status" value="1"/>
</dbReference>
<dbReference type="Pfam" id="PF01507">
    <property type="entry name" value="PAPS_reduct"/>
    <property type="match status" value="2"/>
</dbReference>
<dbReference type="InterPro" id="IPR014729">
    <property type="entry name" value="Rossmann-like_a/b/a_fold"/>
</dbReference>
<comment type="caution">
    <text evidence="2">The sequence shown here is derived from an EMBL/GenBank/DDBJ whole genome shotgun (WGS) entry which is preliminary data.</text>
</comment>
<dbReference type="RefSeq" id="WP_242946552.1">
    <property type="nucleotide sequence ID" value="NZ_FRBP01000001.1"/>
</dbReference>
<name>A0AB74EWF0_9FIRM</name>
<dbReference type="InterPro" id="IPR050128">
    <property type="entry name" value="Sulfate_adenylyltrnsfr_sub2"/>
</dbReference>
<organism evidence="2 3">
    <name type="scientific">Eubacterium callanderi</name>
    <dbReference type="NCBI Taxonomy" id="53442"/>
    <lineage>
        <taxon>Bacteria</taxon>
        <taxon>Bacillati</taxon>
        <taxon>Bacillota</taxon>
        <taxon>Clostridia</taxon>
        <taxon>Eubacteriales</taxon>
        <taxon>Eubacteriaceae</taxon>
        <taxon>Eubacterium</taxon>
    </lineage>
</organism>
<sequence length="316" mass="36895">MTNEDLKIMQAWPLERKIRVSQSHIMKWYQHWGGRVYISFSGGKDSTVLLDLARRVYPDIEAVFCDTGLEYPEVRKFALSHSNVTKIRPEKTFHEVLTEKGYPIGSKKIARMLRTCQNPTDRNKVTVRLYRTGIKRDGTRSKNFKLAKRWLKFIDSDYRASEECCDYMKKAPLKRFGKETGKKPIIGTMAEDSSFRKINWLKTGCNAFSADDPQCKPLSFWTEQDILRYLKITGIPYCSVYGEIREQQQETMQFLQKNLYTTGCDHTGCMFCMFGVHLENEPNRFQRMRITHPKQYDYCINKLGCGAVLDYIGVPY</sequence>
<evidence type="ECO:0000259" key="1">
    <source>
        <dbReference type="Pfam" id="PF01507"/>
    </source>
</evidence>
<dbReference type="EMBL" id="FRBP01000001">
    <property type="protein sequence ID" value="SHK94128.1"/>
    <property type="molecule type" value="Genomic_DNA"/>
</dbReference>
<proteinExistence type="predicted"/>
<dbReference type="Proteomes" id="UP000184012">
    <property type="component" value="Unassembled WGS sequence"/>
</dbReference>
<dbReference type="PANTHER" id="PTHR43196:SF2">
    <property type="entry name" value="PHOSPHOADENOSINE PHOSPHOSULFATE REDUCTASE"/>
    <property type="match status" value="1"/>
</dbReference>
<dbReference type="GO" id="GO:0003824">
    <property type="term" value="F:catalytic activity"/>
    <property type="evidence" value="ECO:0007669"/>
    <property type="project" value="InterPro"/>
</dbReference>
<evidence type="ECO:0000313" key="2">
    <source>
        <dbReference type="EMBL" id="SHK94128.1"/>
    </source>
</evidence>
<dbReference type="SUPFAM" id="SSF52402">
    <property type="entry name" value="Adenine nucleotide alpha hydrolases-like"/>
    <property type="match status" value="1"/>
</dbReference>
<evidence type="ECO:0000313" key="3">
    <source>
        <dbReference type="Proteomes" id="UP000184012"/>
    </source>
</evidence>
<reference evidence="2 3" key="1">
    <citation type="submission" date="2016-11" db="EMBL/GenBank/DDBJ databases">
        <authorList>
            <person name="Varghese N."/>
            <person name="Submissions S."/>
        </authorList>
    </citation>
    <scope>NUCLEOTIDE SEQUENCE [LARGE SCALE GENOMIC DNA]</scope>
    <source>
        <strain evidence="2 3">FD</strain>
    </source>
</reference>
<protein>
    <submittedName>
        <fullName evidence="2">Phosphoadenosine phosphosulfate reductase family protein</fullName>
    </submittedName>
</protein>
<accession>A0AB74EWF0</accession>
<feature type="domain" description="Phosphoadenosine phosphosulphate reductase" evidence="1">
    <location>
        <begin position="36"/>
        <end position="87"/>
    </location>
</feature>
<dbReference type="InterPro" id="IPR002500">
    <property type="entry name" value="PAPS_reduct_dom"/>
</dbReference>
<feature type="domain" description="Phosphoadenosine phosphosulphate reductase" evidence="1">
    <location>
        <begin position="144"/>
        <end position="269"/>
    </location>
</feature>